<dbReference type="EMBL" id="CP082781">
    <property type="protein sequence ID" value="UGS26328.1"/>
    <property type="molecule type" value="Genomic_DNA"/>
</dbReference>
<reference evidence="2 3" key="1">
    <citation type="submission" date="2023-01" db="EMBL/GenBank/DDBJ databases">
        <title>Characterization of estradiol degrading bacteria Microbacterium sp. MZT7 and reveal degrading genes through genome analysis.</title>
        <authorList>
            <person name="Hao P."/>
            <person name="Gao Y."/>
        </authorList>
    </citation>
    <scope>NUCLEOTIDE SEQUENCE [LARGE SCALE GENOMIC DNA]</scope>
    <source>
        <strain evidence="2 3">MZT7</strain>
    </source>
</reference>
<dbReference type="Proteomes" id="UP001199642">
    <property type="component" value="Chromosome"/>
</dbReference>
<keyword evidence="3" id="KW-1185">Reference proteome</keyword>
<evidence type="ECO:0000313" key="2">
    <source>
        <dbReference type="EMBL" id="UGS26328.1"/>
    </source>
</evidence>
<proteinExistence type="predicted"/>
<feature type="compositionally biased region" description="Basic and acidic residues" evidence="1">
    <location>
        <begin position="21"/>
        <end position="38"/>
    </location>
</feature>
<evidence type="ECO:0000313" key="3">
    <source>
        <dbReference type="Proteomes" id="UP001199642"/>
    </source>
</evidence>
<accession>A0ABY3RQG6</accession>
<gene>
    <name evidence="2" type="ORF">K8F61_17130</name>
</gene>
<evidence type="ECO:0000256" key="1">
    <source>
        <dbReference type="SAM" id="MobiDB-lite"/>
    </source>
</evidence>
<protein>
    <submittedName>
        <fullName evidence="2">Uncharacterized protein</fullName>
    </submittedName>
</protein>
<sequence length="107" mass="11335">MALKEYTVDIGGIEHTLQLDDKDAERMKRSHKVTEVKKKTAPKGQTKAAPKTADKAAPKPNDKAAPKPNDKAGPKPADKAAPAAETKTGDEPAEDATGTADGEETDW</sequence>
<dbReference type="RefSeq" id="WP_231820044.1">
    <property type="nucleotide sequence ID" value="NZ_CP082781.1"/>
</dbReference>
<feature type="compositionally biased region" description="Basic and acidic residues" evidence="1">
    <location>
        <begin position="52"/>
        <end position="78"/>
    </location>
</feature>
<name>A0ABY3RQG6_9MICO</name>
<feature type="region of interest" description="Disordered" evidence="1">
    <location>
        <begin position="21"/>
        <end position="107"/>
    </location>
</feature>
<organism evidence="2 3">
    <name type="scientific">Microbacterium resistens</name>
    <dbReference type="NCBI Taxonomy" id="156977"/>
    <lineage>
        <taxon>Bacteria</taxon>
        <taxon>Bacillati</taxon>
        <taxon>Actinomycetota</taxon>
        <taxon>Actinomycetes</taxon>
        <taxon>Micrococcales</taxon>
        <taxon>Microbacteriaceae</taxon>
        <taxon>Microbacterium</taxon>
    </lineage>
</organism>